<name>A0A078KXM0_9GAMM</name>
<reference evidence="4 5" key="1">
    <citation type="submission" date="2014-06" db="EMBL/GenBank/DDBJ databases">
        <authorList>
            <person name="Urmite Genomes Urmite Genomes"/>
        </authorList>
    </citation>
    <scope>NUCLEOTIDE SEQUENCE [LARGE SCALE GENOMIC DNA]</scope>
</reference>
<keyword evidence="1" id="KW-0677">Repeat</keyword>
<dbReference type="eggNOG" id="COG0666">
    <property type="taxonomic scope" value="Bacteria"/>
</dbReference>
<dbReference type="RefSeq" id="WP_043874257.1">
    <property type="nucleotide sequence ID" value="NZ_CCVW01000002.1"/>
</dbReference>
<dbReference type="Gene3D" id="1.25.40.20">
    <property type="entry name" value="Ankyrin repeat-containing domain"/>
    <property type="match status" value="1"/>
</dbReference>
<sequence length="444" mass="49566">MSFSTDKLLRLADKLGINFGVGPCIGFDTVLAIAYLGEISDQLFNLLDFIGNHTDMEALAHEIEAAKLKVGLLGFSKRDKQLLATYQLLVSIAAICEDQYQNSTILLQTYASKQLIFSGLLKEKLLRSAEEVFILEKNEITELFELLSPYFATYPSICLGIESPDHDVFLSYSRKEKLWQLSDINDFDGESEEGEYFYSYDNESLADALADCFNDDEICLMKIKLFYRADIDSRLINRLTATLTEYAAINSRRAQMANSDGLGLLHLEAQRGNLKRVTQLLELKTNPDQLSKTNNIGPIFVACENGHLHVVQKLLATTMININQLAKNGNSLLIAACSTKQWPIVDYLLSYTNIDVNLQNSLGLSALHFAVLSQNKKICQRLIQKGANIHAFSANFGTPLKFAELLENKALLATAPCTNEHATHSPSGRVTQDDPADLYPYRID</sequence>
<keyword evidence="5" id="KW-1185">Reference proteome</keyword>
<proteinExistence type="predicted"/>
<dbReference type="PROSITE" id="PS50088">
    <property type="entry name" value="ANK_REPEAT"/>
    <property type="match status" value="1"/>
</dbReference>
<dbReference type="Proteomes" id="UP000044071">
    <property type="component" value="Unassembled WGS sequence"/>
</dbReference>
<evidence type="ECO:0000256" key="1">
    <source>
        <dbReference type="ARBA" id="ARBA00022737"/>
    </source>
</evidence>
<dbReference type="Pfam" id="PF00023">
    <property type="entry name" value="Ank"/>
    <property type="match status" value="1"/>
</dbReference>
<dbReference type="InterPro" id="IPR002110">
    <property type="entry name" value="Ankyrin_rpt"/>
</dbReference>
<evidence type="ECO:0000256" key="3">
    <source>
        <dbReference type="PROSITE-ProRule" id="PRU00023"/>
    </source>
</evidence>
<dbReference type="InterPro" id="IPR036770">
    <property type="entry name" value="Ankyrin_rpt-contain_sf"/>
</dbReference>
<dbReference type="SMART" id="SM00248">
    <property type="entry name" value="ANK"/>
    <property type="match status" value="4"/>
</dbReference>
<dbReference type="PROSITE" id="PS50297">
    <property type="entry name" value="ANK_REP_REGION"/>
    <property type="match status" value="1"/>
</dbReference>
<dbReference type="Pfam" id="PF12796">
    <property type="entry name" value="Ank_2"/>
    <property type="match status" value="1"/>
</dbReference>
<keyword evidence="2 3" id="KW-0040">ANK repeat</keyword>
<evidence type="ECO:0000256" key="2">
    <source>
        <dbReference type="ARBA" id="ARBA00023043"/>
    </source>
</evidence>
<dbReference type="EMBL" id="CCSB01000002">
    <property type="protein sequence ID" value="CDZ77777.1"/>
    <property type="molecule type" value="Genomic_DNA"/>
</dbReference>
<dbReference type="STRING" id="1034943.BN59_02067"/>
<gene>
    <name evidence="4" type="ORF">BN59_02067</name>
</gene>
<dbReference type="PANTHER" id="PTHR24198">
    <property type="entry name" value="ANKYRIN REPEAT AND PROTEIN KINASE DOMAIN-CONTAINING PROTEIN"/>
    <property type="match status" value="1"/>
</dbReference>
<dbReference type="AlphaFoldDB" id="A0A078KXM0"/>
<evidence type="ECO:0000313" key="5">
    <source>
        <dbReference type="Proteomes" id="UP000044071"/>
    </source>
</evidence>
<accession>A0A078KXM0</accession>
<protein>
    <submittedName>
        <fullName evidence="4">Ankyrin repeat protein</fullName>
    </submittedName>
</protein>
<evidence type="ECO:0000313" key="4">
    <source>
        <dbReference type="EMBL" id="CDZ77777.1"/>
    </source>
</evidence>
<dbReference type="SUPFAM" id="SSF48403">
    <property type="entry name" value="Ankyrin repeat"/>
    <property type="match status" value="1"/>
</dbReference>
<dbReference type="OrthoDB" id="5650534at2"/>
<organism evidence="4 5">
    <name type="scientific">Legionella massiliensis</name>
    <dbReference type="NCBI Taxonomy" id="1034943"/>
    <lineage>
        <taxon>Bacteria</taxon>
        <taxon>Pseudomonadati</taxon>
        <taxon>Pseudomonadota</taxon>
        <taxon>Gammaproteobacteria</taxon>
        <taxon>Legionellales</taxon>
        <taxon>Legionellaceae</taxon>
        <taxon>Legionella</taxon>
    </lineage>
</organism>
<feature type="repeat" description="ANK" evidence="3">
    <location>
        <begin position="362"/>
        <end position="394"/>
    </location>
</feature>
<dbReference type="PANTHER" id="PTHR24198:SF165">
    <property type="entry name" value="ANKYRIN REPEAT-CONTAINING PROTEIN-RELATED"/>
    <property type="match status" value="1"/>
</dbReference>